<gene>
    <name evidence="1" type="ORF">HMPREF0971_01734</name>
</gene>
<dbReference type="EMBL" id="ACUZ02000031">
    <property type="protein sequence ID" value="EFB31985.1"/>
    <property type="molecule type" value="Genomic_DNA"/>
</dbReference>
<protein>
    <submittedName>
        <fullName evidence="1">Uncharacterized protein</fullName>
    </submittedName>
</protein>
<evidence type="ECO:0000313" key="2">
    <source>
        <dbReference type="Proteomes" id="UP000004079"/>
    </source>
</evidence>
<dbReference type="HOGENOM" id="CLU_3314756_0_0_10"/>
<accession>D1QRX8</accession>
<dbReference type="STRING" id="649760.HMPREF0971_01734"/>
<name>D1QRX8_9BACT</name>
<reference evidence="1 2" key="1">
    <citation type="submission" date="2009-11" db="EMBL/GenBank/DDBJ databases">
        <authorList>
            <person name="Weinstock G."/>
            <person name="Sodergren E."/>
            <person name="Clifton S."/>
            <person name="Fulton L."/>
            <person name="Fulton B."/>
            <person name="Courtney L."/>
            <person name="Fronick C."/>
            <person name="Harrison M."/>
            <person name="Strong C."/>
            <person name="Farmer C."/>
            <person name="Delahaunty K."/>
            <person name="Markovic C."/>
            <person name="Hall O."/>
            <person name="Minx P."/>
            <person name="Tomlinson C."/>
            <person name="Mitreva M."/>
            <person name="Nelson J."/>
            <person name="Hou S."/>
            <person name="Wollam A."/>
            <person name="Pepin K.H."/>
            <person name="Johnson M."/>
            <person name="Bhonagiri V."/>
            <person name="Nash W.E."/>
            <person name="Warren W."/>
            <person name="Chinwalla A."/>
            <person name="Mardis E.R."/>
            <person name="Wilson R.K."/>
        </authorList>
    </citation>
    <scope>NUCLEOTIDE SEQUENCE [LARGE SCALE GENOMIC DNA]</scope>
    <source>
        <strain evidence="1 2">F0302</strain>
    </source>
</reference>
<proteinExistence type="predicted"/>
<dbReference type="AlphaFoldDB" id="D1QRX8"/>
<sequence>MQDKRQEIMSQEAAYGKTEQCRTGFDVIISVNFLESSKF</sequence>
<organism evidence="1 2">
    <name type="scientific">Segatella oris F0302</name>
    <dbReference type="NCBI Taxonomy" id="649760"/>
    <lineage>
        <taxon>Bacteria</taxon>
        <taxon>Pseudomonadati</taxon>
        <taxon>Bacteroidota</taxon>
        <taxon>Bacteroidia</taxon>
        <taxon>Bacteroidales</taxon>
        <taxon>Prevotellaceae</taxon>
        <taxon>Segatella</taxon>
    </lineage>
</organism>
<evidence type="ECO:0000313" key="1">
    <source>
        <dbReference type="EMBL" id="EFB31985.1"/>
    </source>
</evidence>
<comment type="caution">
    <text evidence="1">The sequence shown here is derived from an EMBL/GenBank/DDBJ whole genome shotgun (WGS) entry which is preliminary data.</text>
</comment>
<dbReference type="Proteomes" id="UP000004079">
    <property type="component" value="Unassembled WGS sequence"/>
</dbReference>